<evidence type="ECO:0000256" key="1">
    <source>
        <dbReference type="SAM" id="SignalP"/>
    </source>
</evidence>
<name>A0A840SFM0_9RHOB</name>
<dbReference type="Gene3D" id="3.10.450.40">
    <property type="match status" value="1"/>
</dbReference>
<feature type="chain" id="PRO_5032490841" evidence="1">
    <location>
        <begin position="24"/>
        <end position="91"/>
    </location>
</feature>
<dbReference type="Pfam" id="PF13670">
    <property type="entry name" value="PepSY_2"/>
    <property type="match status" value="1"/>
</dbReference>
<feature type="domain" description="PepSY" evidence="2">
    <location>
        <begin position="8"/>
        <end position="87"/>
    </location>
</feature>
<keyword evidence="4" id="KW-1185">Reference proteome</keyword>
<dbReference type="AlphaFoldDB" id="A0A840SFM0"/>
<dbReference type="EMBL" id="JACHFM010000002">
    <property type="protein sequence ID" value="MBB5221729.1"/>
    <property type="molecule type" value="Genomic_DNA"/>
</dbReference>
<reference evidence="3 4" key="1">
    <citation type="submission" date="2020-08" db="EMBL/GenBank/DDBJ databases">
        <title>Genomic Encyclopedia of Type Strains, Phase IV (KMG-IV): sequencing the most valuable type-strain genomes for metagenomic binning, comparative biology and taxonomic classification.</title>
        <authorList>
            <person name="Goeker M."/>
        </authorList>
    </citation>
    <scope>NUCLEOTIDE SEQUENCE [LARGE SCALE GENOMIC DNA]</scope>
    <source>
        <strain evidence="3 4">DSM 101730</strain>
    </source>
</reference>
<keyword evidence="1" id="KW-0732">Signal</keyword>
<dbReference type="Proteomes" id="UP000549457">
    <property type="component" value="Unassembled WGS sequence"/>
</dbReference>
<dbReference type="InterPro" id="IPR025711">
    <property type="entry name" value="PepSY"/>
</dbReference>
<organism evidence="3 4">
    <name type="scientific">Amaricoccus macauensis</name>
    <dbReference type="NCBI Taxonomy" id="57001"/>
    <lineage>
        <taxon>Bacteria</taxon>
        <taxon>Pseudomonadati</taxon>
        <taxon>Pseudomonadota</taxon>
        <taxon>Alphaproteobacteria</taxon>
        <taxon>Rhodobacterales</taxon>
        <taxon>Paracoccaceae</taxon>
        <taxon>Amaricoccus</taxon>
    </lineage>
</organism>
<proteinExistence type="predicted"/>
<protein>
    <submittedName>
        <fullName evidence="3">Putative membrane protein YkoI</fullName>
    </submittedName>
</protein>
<comment type="caution">
    <text evidence="3">The sequence shown here is derived from an EMBL/GenBank/DDBJ whole genome shotgun (WGS) entry which is preliminary data.</text>
</comment>
<evidence type="ECO:0000313" key="3">
    <source>
        <dbReference type="EMBL" id="MBB5221729.1"/>
    </source>
</evidence>
<gene>
    <name evidence="3" type="ORF">HNP73_001665</name>
</gene>
<feature type="signal peptide" evidence="1">
    <location>
        <begin position="1"/>
        <end position="23"/>
    </location>
</feature>
<evidence type="ECO:0000259" key="2">
    <source>
        <dbReference type="Pfam" id="PF13670"/>
    </source>
</evidence>
<accession>A0A840SFM0</accession>
<sequence>MNTPATVTIAAAAAALCAQVALAQAQPVPPQGALPLAEIIAGIEKSQPVATFEEVEWDSDGYWEVEFVDTENRNISMRIDPMTGELWTRKP</sequence>
<evidence type="ECO:0000313" key="4">
    <source>
        <dbReference type="Proteomes" id="UP000549457"/>
    </source>
</evidence>
<dbReference type="RefSeq" id="WP_184148197.1">
    <property type="nucleotide sequence ID" value="NZ_JACHFM010000002.1"/>
</dbReference>